<evidence type="ECO:0000313" key="3">
    <source>
        <dbReference type="Proteomes" id="UP000186106"/>
    </source>
</evidence>
<dbReference type="EMBL" id="FTNZ01000004">
    <property type="protein sequence ID" value="SIS34753.1"/>
    <property type="molecule type" value="Genomic_DNA"/>
</dbReference>
<dbReference type="OrthoDB" id="1247050at2"/>
<protein>
    <recommendedName>
        <fullName evidence="5">Serine protease</fullName>
    </recommendedName>
</protein>
<dbReference type="STRING" id="112234.SAMN05421768_10497"/>
<dbReference type="EMBL" id="CP033926">
    <property type="protein sequence ID" value="AZB01911.1"/>
    <property type="molecule type" value="Genomic_DNA"/>
</dbReference>
<dbReference type="Proteomes" id="UP000186106">
    <property type="component" value="Unassembled WGS sequence"/>
</dbReference>
<keyword evidence="4" id="KW-1185">Reference proteome</keyword>
<dbReference type="AlphaFoldDB" id="A0A1N7ICF5"/>
<evidence type="ECO:0000313" key="4">
    <source>
        <dbReference type="Proteomes" id="UP000279541"/>
    </source>
</evidence>
<evidence type="ECO:0000313" key="2">
    <source>
        <dbReference type="EMBL" id="SIS34753.1"/>
    </source>
</evidence>
<evidence type="ECO:0000313" key="1">
    <source>
        <dbReference type="EMBL" id="AZB01911.1"/>
    </source>
</evidence>
<evidence type="ECO:0008006" key="5">
    <source>
        <dbReference type="Google" id="ProtNLM"/>
    </source>
</evidence>
<reference evidence="2 3" key="1">
    <citation type="submission" date="2017-01" db="EMBL/GenBank/DDBJ databases">
        <authorList>
            <person name="Mah S.A."/>
            <person name="Swanson W.J."/>
            <person name="Moy G.W."/>
            <person name="Vacquier V.D."/>
        </authorList>
    </citation>
    <scope>NUCLEOTIDE SEQUENCE [LARGE SCALE GENOMIC DNA]</scope>
    <source>
        <strain evidence="2 3">DSM 16927</strain>
    </source>
</reference>
<name>A0A1N7ICF5_9FLAO</name>
<proteinExistence type="predicted"/>
<sequence>MNKNIAELSRLISNSILTHTPIINLPQPPSAKPVGCGIYLKTDSARYLISAGHLLNVDDWKKFIAPAGGDKMIWLNGVLATTYNKNNDNLDIDFSVLRFSSRMNKHFTDEQWIFISNDQILVNHKIDYNGYYFVAGYPISGVKKKVGEAVFNPIPLKLITQSILQKRYAKLGYSEEQFILVEYRRKLQAFGAKQAQITKEIQGISGSGLWYVPDFNDKDENGIPKYFLVGIMTENHKDKGFLLALKIDFVTEIIIQAFADKAFDHSSFNLTSNLPNIQIVQEL</sequence>
<organism evidence="2 3">
    <name type="scientific">Chryseobacterium joostei</name>
    <dbReference type="NCBI Taxonomy" id="112234"/>
    <lineage>
        <taxon>Bacteria</taxon>
        <taxon>Pseudomonadati</taxon>
        <taxon>Bacteroidota</taxon>
        <taxon>Flavobacteriia</taxon>
        <taxon>Flavobacteriales</taxon>
        <taxon>Weeksellaceae</taxon>
        <taxon>Chryseobacterium group</taxon>
        <taxon>Chryseobacterium</taxon>
    </lineage>
</organism>
<gene>
    <name evidence="1" type="ORF">EG359_20975</name>
    <name evidence="2" type="ORF">SAMN05421768_10497</name>
</gene>
<dbReference type="RefSeq" id="WP_076353637.1">
    <property type="nucleotide sequence ID" value="NZ_CP033926.1"/>
</dbReference>
<dbReference type="KEGG" id="cjt:EG359_20975"/>
<reference evidence="1 4" key="2">
    <citation type="submission" date="2018-11" db="EMBL/GenBank/DDBJ databases">
        <title>Proposal to divide the Flavobacteriaceae and reorganize its genera based on Amino Acid Identity values calculated from whole genome sequences.</title>
        <authorList>
            <person name="Nicholson A.C."/>
            <person name="Gulvik C.A."/>
            <person name="Whitney A.M."/>
            <person name="Humrighouse B.W."/>
            <person name="Bell M."/>
            <person name="Holmes B."/>
            <person name="Steigerwalt A.G."/>
            <person name="Villarma A."/>
            <person name="Sheth M."/>
            <person name="Batra D."/>
            <person name="Pryor J."/>
            <person name="Bernardet J.-F."/>
            <person name="Hugo C."/>
            <person name="Kampfer P."/>
            <person name="Newman J."/>
            <person name="McQuiston J.R."/>
        </authorList>
    </citation>
    <scope>NUCLEOTIDE SEQUENCE [LARGE SCALE GENOMIC DNA]</scope>
    <source>
        <strain evidence="1 4">DSM 16927</strain>
    </source>
</reference>
<accession>A0A1N7ICF5</accession>
<dbReference type="Proteomes" id="UP000279541">
    <property type="component" value="Chromosome"/>
</dbReference>